<dbReference type="AlphaFoldDB" id="A0A3L8RHY6"/>
<comment type="caution">
    <text evidence="4">The sequence shown here is derived from an EMBL/GenBank/DDBJ whole genome shotgun (WGS) entry which is preliminary data.</text>
</comment>
<evidence type="ECO:0000259" key="3">
    <source>
        <dbReference type="Pfam" id="PF14472"/>
    </source>
</evidence>
<protein>
    <recommendedName>
        <fullName evidence="6">Tat pathway signal sequence domain protein</fullName>
    </recommendedName>
</protein>
<dbReference type="EMBL" id="QYCY01000001">
    <property type="protein sequence ID" value="RLV79210.1"/>
    <property type="molecule type" value="Genomic_DNA"/>
</dbReference>
<feature type="domain" description="DUF4429" evidence="3">
    <location>
        <begin position="150"/>
        <end position="236"/>
    </location>
</feature>
<evidence type="ECO:0008006" key="6">
    <source>
        <dbReference type="Google" id="ProtNLM"/>
    </source>
</evidence>
<feature type="compositionally biased region" description="Pro residues" evidence="1">
    <location>
        <begin position="254"/>
        <end position="264"/>
    </location>
</feature>
<accession>A0A3L8RHY6</accession>
<dbReference type="InterPro" id="IPR018649">
    <property type="entry name" value="SHOCT"/>
</dbReference>
<organism evidence="4 5">
    <name type="scientific">Streptomyces rapamycinicus (strain ATCC 29253 / DSM 41530 / NRRL 5491 / AYB-994)</name>
    <name type="common">Streptomyces hygroscopicus (strain ATCC 29253)</name>
    <dbReference type="NCBI Taxonomy" id="1343740"/>
    <lineage>
        <taxon>Bacteria</taxon>
        <taxon>Bacillati</taxon>
        <taxon>Actinomycetota</taxon>
        <taxon>Actinomycetes</taxon>
        <taxon>Kitasatosporales</taxon>
        <taxon>Streptomycetaceae</taxon>
        <taxon>Streptomyces</taxon>
        <taxon>Streptomyces violaceusniger group</taxon>
    </lineage>
</organism>
<dbReference type="Proteomes" id="UP000281594">
    <property type="component" value="Unassembled WGS sequence"/>
</dbReference>
<dbReference type="Pfam" id="PF14472">
    <property type="entry name" value="DUF4429"/>
    <property type="match status" value="2"/>
</dbReference>
<gene>
    <name evidence="4" type="ORF">D3C57_112535</name>
</gene>
<name>A0A3L8RHY6_STRRN</name>
<proteinExistence type="predicted"/>
<feature type="region of interest" description="Disordered" evidence="1">
    <location>
        <begin position="244"/>
        <end position="276"/>
    </location>
</feature>
<evidence type="ECO:0000259" key="2">
    <source>
        <dbReference type="Pfam" id="PF09851"/>
    </source>
</evidence>
<dbReference type="InterPro" id="IPR027860">
    <property type="entry name" value="DUF4429"/>
</dbReference>
<reference evidence="4 5" key="1">
    <citation type="journal article" date="2018" name="J. Biol. Chem.">
        <title>Discovery of the actinoplanic acid pathway in Streptomyces rapamycinicus reveals a genetically conserved synergism with rapamycin.</title>
        <authorList>
            <person name="Mrak P."/>
            <person name="Krastel P."/>
            <person name="Pivk Lukancic P."/>
            <person name="Tao J."/>
            <person name="Pistorius D."/>
            <person name="Moore C.M."/>
        </authorList>
    </citation>
    <scope>NUCLEOTIDE SEQUENCE [LARGE SCALE GENOMIC DNA]</scope>
    <source>
        <strain evidence="4 5">NRRL 5491</strain>
    </source>
</reference>
<evidence type="ECO:0000313" key="4">
    <source>
        <dbReference type="EMBL" id="RLV79210.1"/>
    </source>
</evidence>
<dbReference type="STRING" id="1343740.M271_31130"/>
<feature type="domain" description="DUF4429" evidence="3">
    <location>
        <begin position="22"/>
        <end position="116"/>
    </location>
</feature>
<dbReference type="Pfam" id="PF09851">
    <property type="entry name" value="SHOCT"/>
    <property type="match status" value="1"/>
</dbReference>
<feature type="domain" description="SHOCT" evidence="2">
    <location>
        <begin position="282"/>
        <end position="308"/>
    </location>
</feature>
<evidence type="ECO:0000256" key="1">
    <source>
        <dbReference type="SAM" id="MobiDB-lite"/>
    </source>
</evidence>
<evidence type="ECO:0000313" key="5">
    <source>
        <dbReference type="Proteomes" id="UP000281594"/>
    </source>
</evidence>
<sequence>MCRCLPVRIHRMAEITQRDGAWSFDGEAIRIVPGRDRGVPAVRQALGELTVPLVALAGVAYEPGRKSGRLRLRLRAGADPLLQATGGKLPDAADPYQLPVEPDRRDLAEYLVDEVRRALTLEQVPPGPCDRYVLPGPSVPISASAGDATVSFDGERVRLDWNWKTEESKKSGGPRTILLSDLEVVEWVPAAGLENGYLRFITARATATAAPKYDPHAVVLYGFKKDPLMALVAAAVMARMPHPGAPAKALPAQPSAPEPAPVDAPPTGGEESEVDHDVLLRRLRELGDLHQSGILTEEEFTTAKQAVLRRFSDA</sequence>